<dbReference type="GO" id="GO:0005524">
    <property type="term" value="F:ATP binding"/>
    <property type="evidence" value="ECO:0007669"/>
    <property type="project" value="UniProtKB-UniRule"/>
</dbReference>
<dbReference type="AlphaFoldDB" id="A0ABD2ZTX6"/>
<evidence type="ECO:0000256" key="10">
    <source>
        <dbReference type="ARBA" id="ARBA00022989"/>
    </source>
</evidence>
<dbReference type="PROSITE" id="PS00108">
    <property type="entry name" value="PROTEIN_KINASE_ST"/>
    <property type="match status" value="1"/>
</dbReference>
<keyword evidence="9 15" id="KW-0067">ATP-binding</keyword>
<dbReference type="Gene3D" id="1.10.510.10">
    <property type="entry name" value="Transferase(Phosphotransferase) domain 1"/>
    <property type="match status" value="1"/>
</dbReference>
<dbReference type="InterPro" id="IPR008271">
    <property type="entry name" value="Ser/Thr_kinase_AS"/>
</dbReference>
<feature type="transmembrane region" description="Helical" evidence="16">
    <location>
        <begin position="187"/>
        <end position="211"/>
    </location>
</feature>
<dbReference type="Proteomes" id="UP001630127">
    <property type="component" value="Unassembled WGS sequence"/>
</dbReference>
<keyword evidence="5 16" id="KW-0812">Transmembrane</keyword>
<keyword evidence="10 16" id="KW-1133">Transmembrane helix</keyword>
<reference evidence="19 20" key="1">
    <citation type="submission" date="2024-11" db="EMBL/GenBank/DDBJ databases">
        <title>A near-complete genome assembly of Cinchona calisaya.</title>
        <authorList>
            <person name="Lian D.C."/>
            <person name="Zhao X.W."/>
            <person name="Wei L."/>
        </authorList>
    </citation>
    <scope>NUCLEOTIDE SEQUENCE [LARGE SCALE GENOMIC DNA]</scope>
    <source>
        <tissue evidence="19">Nenye</tissue>
    </source>
</reference>
<keyword evidence="6 17" id="KW-0732">Signal</keyword>
<keyword evidence="8" id="KW-0418">Kinase</keyword>
<evidence type="ECO:0000256" key="15">
    <source>
        <dbReference type="PROSITE-ProRule" id="PRU10141"/>
    </source>
</evidence>
<dbReference type="EC" id="2.7.11.1" evidence="2"/>
<evidence type="ECO:0000256" key="9">
    <source>
        <dbReference type="ARBA" id="ARBA00022840"/>
    </source>
</evidence>
<evidence type="ECO:0000256" key="2">
    <source>
        <dbReference type="ARBA" id="ARBA00012513"/>
    </source>
</evidence>
<dbReference type="GO" id="GO:0004674">
    <property type="term" value="F:protein serine/threonine kinase activity"/>
    <property type="evidence" value="ECO:0007669"/>
    <property type="project" value="UniProtKB-KW"/>
</dbReference>
<feature type="signal peptide" evidence="17">
    <location>
        <begin position="1"/>
        <end position="23"/>
    </location>
</feature>
<proteinExistence type="predicted"/>
<dbReference type="SUPFAM" id="SSF56112">
    <property type="entry name" value="Protein kinase-like (PK-like)"/>
    <property type="match status" value="1"/>
</dbReference>
<evidence type="ECO:0000256" key="3">
    <source>
        <dbReference type="ARBA" id="ARBA00022527"/>
    </source>
</evidence>
<dbReference type="InterPro" id="IPR017441">
    <property type="entry name" value="Protein_kinase_ATP_BS"/>
</dbReference>
<evidence type="ECO:0000256" key="7">
    <source>
        <dbReference type="ARBA" id="ARBA00022741"/>
    </source>
</evidence>
<sequence length="535" mass="59350">MAMTVFLGHFFLLLVLLAGTGLAESVQEECAPVRCGDSGPEIRFPFWLKKSQPDICGYPVKVSVQEINYKTRVIQVAVLNASSCLPNQLPSSSMISSPFDVSDFPLASCGKMYDISDVPTEMFAGPQEYSPNHVYLRWSKPSCEICEAKGKYCRLRNNGTNTTDQGTQCFDNPHQPGHKTGPSTKSLIIGLAVSLSIILLTVVSMGAIICLKRKKQEKKNNENVLEDYKALRPAQFSCADIKKITNQFKEKLGQGSYGTVFRGKLANDIFVAVKVLDNSKRNSEDFIGELVKRNGIQHPNVVRLIGCCADGNRRALVYELLSNGSLKEFISSGKQNSQLEWDKLQQIAIGIAKGLDYLHHRYSQEVLHLDIKPRNVLLDQNYIPKVTDFGLTRLCSKEQIVLSMTSSQDGSEYIAPEVLSSNFGNASSKSDVYSFGMLLFDMVGGTKRYLDGAGPSSQVYPPELVYDQLNREEEIAIQVDGEENSMIKKKLLLVGLLCTQWYPSNRPSMERVVQMIEGDDLPVVPPNAFAPTESK</sequence>
<feature type="domain" description="Protein kinase" evidence="18">
    <location>
        <begin position="246"/>
        <end position="524"/>
    </location>
</feature>
<dbReference type="PROSITE" id="PS00107">
    <property type="entry name" value="PROTEIN_KINASE_ATP"/>
    <property type="match status" value="1"/>
</dbReference>
<evidence type="ECO:0000256" key="4">
    <source>
        <dbReference type="ARBA" id="ARBA00022679"/>
    </source>
</evidence>
<organism evidence="19 20">
    <name type="scientific">Cinchona calisaya</name>
    <dbReference type="NCBI Taxonomy" id="153742"/>
    <lineage>
        <taxon>Eukaryota</taxon>
        <taxon>Viridiplantae</taxon>
        <taxon>Streptophyta</taxon>
        <taxon>Embryophyta</taxon>
        <taxon>Tracheophyta</taxon>
        <taxon>Spermatophyta</taxon>
        <taxon>Magnoliopsida</taxon>
        <taxon>eudicotyledons</taxon>
        <taxon>Gunneridae</taxon>
        <taxon>Pentapetalae</taxon>
        <taxon>asterids</taxon>
        <taxon>lamiids</taxon>
        <taxon>Gentianales</taxon>
        <taxon>Rubiaceae</taxon>
        <taxon>Cinchonoideae</taxon>
        <taxon>Cinchoneae</taxon>
        <taxon>Cinchona</taxon>
    </lineage>
</organism>
<comment type="catalytic activity">
    <reaction evidence="13">
        <text>L-threonyl-[protein] + ATP = O-phospho-L-threonyl-[protein] + ADP + H(+)</text>
        <dbReference type="Rhea" id="RHEA:46608"/>
        <dbReference type="Rhea" id="RHEA-COMP:11060"/>
        <dbReference type="Rhea" id="RHEA-COMP:11605"/>
        <dbReference type="ChEBI" id="CHEBI:15378"/>
        <dbReference type="ChEBI" id="CHEBI:30013"/>
        <dbReference type="ChEBI" id="CHEBI:30616"/>
        <dbReference type="ChEBI" id="CHEBI:61977"/>
        <dbReference type="ChEBI" id="CHEBI:456216"/>
        <dbReference type="EC" id="2.7.11.1"/>
    </reaction>
</comment>
<feature type="binding site" evidence="15">
    <location>
        <position position="274"/>
    </location>
    <ligand>
        <name>ATP</name>
        <dbReference type="ChEBI" id="CHEBI:30616"/>
    </ligand>
</feature>
<dbReference type="Pfam" id="PF07714">
    <property type="entry name" value="PK_Tyr_Ser-Thr"/>
    <property type="match status" value="1"/>
</dbReference>
<keyword evidence="20" id="KW-1185">Reference proteome</keyword>
<dbReference type="InterPro" id="IPR001245">
    <property type="entry name" value="Ser-Thr/Tyr_kinase_cat_dom"/>
</dbReference>
<evidence type="ECO:0000259" key="18">
    <source>
        <dbReference type="PROSITE" id="PS50011"/>
    </source>
</evidence>
<evidence type="ECO:0000256" key="6">
    <source>
        <dbReference type="ARBA" id="ARBA00022729"/>
    </source>
</evidence>
<evidence type="ECO:0000256" key="14">
    <source>
        <dbReference type="ARBA" id="ARBA00048679"/>
    </source>
</evidence>
<evidence type="ECO:0000256" key="13">
    <source>
        <dbReference type="ARBA" id="ARBA00047899"/>
    </source>
</evidence>
<feature type="chain" id="PRO_5044834037" description="non-specific serine/threonine protein kinase" evidence="17">
    <location>
        <begin position="24"/>
        <end position="535"/>
    </location>
</feature>
<name>A0ABD2ZTX6_9GENT</name>
<dbReference type="InterPro" id="IPR045874">
    <property type="entry name" value="LRK10/LRL21-25-like"/>
</dbReference>
<keyword evidence="12" id="KW-0325">Glycoprotein</keyword>
<dbReference type="GO" id="GO:0016020">
    <property type="term" value="C:membrane"/>
    <property type="evidence" value="ECO:0007669"/>
    <property type="project" value="UniProtKB-SubCell"/>
</dbReference>
<keyword evidence="3" id="KW-0723">Serine/threonine-protein kinase</keyword>
<comment type="caution">
    <text evidence="19">The sequence shown here is derived from an EMBL/GenBank/DDBJ whole genome shotgun (WGS) entry which is preliminary data.</text>
</comment>
<evidence type="ECO:0000256" key="12">
    <source>
        <dbReference type="ARBA" id="ARBA00023180"/>
    </source>
</evidence>
<dbReference type="SMART" id="SM00220">
    <property type="entry name" value="S_TKc"/>
    <property type="match status" value="1"/>
</dbReference>
<evidence type="ECO:0000256" key="5">
    <source>
        <dbReference type="ARBA" id="ARBA00022692"/>
    </source>
</evidence>
<keyword evidence="7 15" id="KW-0547">Nucleotide-binding</keyword>
<evidence type="ECO:0000313" key="20">
    <source>
        <dbReference type="Proteomes" id="UP001630127"/>
    </source>
</evidence>
<comment type="catalytic activity">
    <reaction evidence="14">
        <text>L-seryl-[protein] + ATP = O-phospho-L-seryl-[protein] + ADP + H(+)</text>
        <dbReference type="Rhea" id="RHEA:17989"/>
        <dbReference type="Rhea" id="RHEA-COMP:9863"/>
        <dbReference type="Rhea" id="RHEA-COMP:11604"/>
        <dbReference type="ChEBI" id="CHEBI:15378"/>
        <dbReference type="ChEBI" id="CHEBI:29999"/>
        <dbReference type="ChEBI" id="CHEBI:30616"/>
        <dbReference type="ChEBI" id="CHEBI:83421"/>
        <dbReference type="ChEBI" id="CHEBI:456216"/>
        <dbReference type="EC" id="2.7.11.1"/>
    </reaction>
</comment>
<evidence type="ECO:0000313" key="19">
    <source>
        <dbReference type="EMBL" id="KAL3521627.1"/>
    </source>
</evidence>
<dbReference type="EMBL" id="JBJUIK010000008">
    <property type="protein sequence ID" value="KAL3521627.1"/>
    <property type="molecule type" value="Genomic_DNA"/>
</dbReference>
<accession>A0ABD2ZTX6</accession>
<evidence type="ECO:0000256" key="11">
    <source>
        <dbReference type="ARBA" id="ARBA00023136"/>
    </source>
</evidence>
<gene>
    <name evidence="19" type="ORF">ACH5RR_019776</name>
</gene>
<dbReference type="Gene3D" id="3.30.200.20">
    <property type="entry name" value="Phosphorylase Kinase, domain 1"/>
    <property type="match status" value="1"/>
</dbReference>
<keyword evidence="4" id="KW-0808">Transferase</keyword>
<keyword evidence="11 16" id="KW-0472">Membrane</keyword>
<dbReference type="InterPro" id="IPR000719">
    <property type="entry name" value="Prot_kinase_dom"/>
</dbReference>
<protein>
    <recommendedName>
        <fullName evidence="2">non-specific serine/threonine protein kinase</fullName>
        <ecNumber evidence="2">2.7.11.1</ecNumber>
    </recommendedName>
</protein>
<comment type="subcellular location">
    <subcellularLocation>
        <location evidence="1">Membrane</location>
        <topology evidence="1">Single-pass type I membrane protein</topology>
    </subcellularLocation>
</comment>
<evidence type="ECO:0000256" key="8">
    <source>
        <dbReference type="ARBA" id="ARBA00022777"/>
    </source>
</evidence>
<evidence type="ECO:0000256" key="1">
    <source>
        <dbReference type="ARBA" id="ARBA00004479"/>
    </source>
</evidence>
<evidence type="ECO:0000256" key="16">
    <source>
        <dbReference type="SAM" id="Phobius"/>
    </source>
</evidence>
<dbReference type="PROSITE" id="PS50011">
    <property type="entry name" value="PROTEIN_KINASE_DOM"/>
    <property type="match status" value="1"/>
</dbReference>
<dbReference type="PANTHER" id="PTHR27009">
    <property type="entry name" value="RUST RESISTANCE KINASE LR10-RELATED"/>
    <property type="match status" value="1"/>
</dbReference>
<dbReference type="InterPro" id="IPR011009">
    <property type="entry name" value="Kinase-like_dom_sf"/>
</dbReference>
<evidence type="ECO:0000256" key="17">
    <source>
        <dbReference type="SAM" id="SignalP"/>
    </source>
</evidence>
<dbReference type="FunFam" id="1.10.510.10:FF:001023">
    <property type="entry name" value="Os07g0541700 protein"/>
    <property type="match status" value="1"/>
</dbReference>